<evidence type="ECO:0000259" key="1">
    <source>
        <dbReference type="Pfam" id="PF01636"/>
    </source>
</evidence>
<proteinExistence type="predicted"/>
<dbReference type="OrthoDB" id="21342at2"/>
<dbReference type="InterPro" id="IPR011009">
    <property type="entry name" value="Kinase-like_dom_sf"/>
</dbReference>
<organism evidence="2 3">
    <name type="scientific">Arthrobacter cheniae</name>
    <dbReference type="NCBI Taxonomy" id="1258888"/>
    <lineage>
        <taxon>Bacteria</taxon>
        <taxon>Bacillati</taxon>
        <taxon>Actinomycetota</taxon>
        <taxon>Actinomycetes</taxon>
        <taxon>Micrococcales</taxon>
        <taxon>Micrococcaceae</taxon>
        <taxon>Arthrobacter</taxon>
    </lineage>
</organism>
<reference evidence="2 3" key="1">
    <citation type="submission" date="2018-09" db="EMBL/GenBank/DDBJ databases">
        <title>Novel species of Arthrobacter.</title>
        <authorList>
            <person name="Liu Q."/>
            <person name="Xin Y.-H."/>
        </authorList>
    </citation>
    <scope>NUCLEOTIDE SEQUENCE [LARGE SCALE GENOMIC DNA]</scope>
    <source>
        <strain evidence="2 3">Hz2</strain>
    </source>
</reference>
<accession>A0A3A5M5L8</accession>
<keyword evidence="3" id="KW-1185">Reference proteome</keyword>
<dbReference type="SUPFAM" id="SSF56112">
    <property type="entry name" value="Protein kinase-like (PK-like)"/>
    <property type="match status" value="1"/>
</dbReference>
<dbReference type="InterPro" id="IPR002575">
    <property type="entry name" value="Aminoglycoside_PTrfase"/>
</dbReference>
<evidence type="ECO:0000313" key="2">
    <source>
        <dbReference type="EMBL" id="RJT79334.1"/>
    </source>
</evidence>
<protein>
    <recommendedName>
        <fullName evidence="1">Aminoglycoside phosphotransferase domain-containing protein</fullName>
    </recommendedName>
</protein>
<feature type="domain" description="Aminoglycoside phosphotransferase" evidence="1">
    <location>
        <begin position="74"/>
        <end position="168"/>
    </location>
</feature>
<dbReference type="Proteomes" id="UP000272560">
    <property type="component" value="Unassembled WGS sequence"/>
</dbReference>
<dbReference type="AlphaFoldDB" id="A0A3A5M5L8"/>
<evidence type="ECO:0000313" key="3">
    <source>
        <dbReference type="Proteomes" id="UP000272560"/>
    </source>
</evidence>
<sequence>MIMPDPHIFMSRRNHPPINPPPNLAPAFGRVRGLHKSLHVGLPVVTLKALLPGPRFPHRTSGLTSSVFPVREHRGRDPAPCGVVEAAARQILGSYQPAPVVVVPTHGDWQPRNWLRDGNWLQVIDFGRFDLRPAATDFCRLATQQWKEIPLLEEAFLNGYGPDPRNDRVWPIDLLREAVGTAVWAFVVGDTKFEAQGHRTLEEAIARF</sequence>
<dbReference type="Pfam" id="PF01636">
    <property type="entry name" value="APH"/>
    <property type="match status" value="1"/>
</dbReference>
<comment type="caution">
    <text evidence="2">The sequence shown here is derived from an EMBL/GenBank/DDBJ whole genome shotgun (WGS) entry which is preliminary data.</text>
</comment>
<gene>
    <name evidence="2" type="ORF">D6T63_11150</name>
</gene>
<dbReference type="EMBL" id="QZVT01000005">
    <property type="protein sequence ID" value="RJT79334.1"/>
    <property type="molecule type" value="Genomic_DNA"/>
</dbReference>
<name>A0A3A5M5L8_9MICC</name>